<dbReference type="SUPFAM" id="SSF53706">
    <property type="entry name" value="Formate dehydrogenase/DMSO reductase, domains 1-3"/>
    <property type="match status" value="1"/>
</dbReference>
<feature type="domain" description="4Fe-4S Mo/W bis-MGD-type" evidence="8">
    <location>
        <begin position="3"/>
        <end position="60"/>
    </location>
</feature>
<dbReference type="Gene3D" id="3.40.228.10">
    <property type="entry name" value="Dimethylsulfoxide Reductase, domain 2"/>
    <property type="match status" value="1"/>
</dbReference>
<dbReference type="Gene3D" id="3.40.50.740">
    <property type="match status" value="1"/>
</dbReference>
<dbReference type="InterPro" id="IPR009010">
    <property type="entry name" value="Asp_de-COase-like_dom_sf"/>
</dbReference>
<sequence>MSPNIVRSVCPYDCPDACGLLVEVEDGRAVRVAGDPDHPMTRGLLCPKMHHYERTVHSPRRLTTPLMRTGPKGEGRFEPVSWPEAIERICSCWKGLIASYGGECVLPYSYAGTMGLVQRNSGHPFFHKLGASRLERTICSPAKDAGWKAVMGDTPAMEPEEVEQSDLVILWGINASATSIHAMRDVQAPRRRGARVWAIDTYRTPTCEAADEAFIVRPGGDGALALGMMHVMVRDGLADREFIRDNVLGFEEFAEKVLPDCTPERMAEVCGLPAAVIERLAREFVAAKAPFVRLGSGLSRYGNGAMTVRTIACLPAVSGAWQRPGGGVFPGTSTGGAFPLHRITREEFMERPTRLVSMNQLGSALTELDDPPIMSLYVYHSNPAAVTPDQNAVIRGLERNDLFTVVHERFLTDTARYADIVLPATTSLEQPDLYRCYGGYHSQRCSAAIPPVGEAKSNWEVFSLLAAGMGWDEPFFRLSADDLVEQLLDFDTPWRDRETTQRLRDGEPVLLTPPSNPKGDWKTPSGRIEILNIREPEPLPRLLPTHAAGDGFPLWLQPATTPYALNSSFYEQDDLREKQGPVALRMHPLDAAGRGLCDGQRVTAYNNLGEVAFVLRVTDWVPAGTVVTEGVWWREFCPGERGVNALTSQRLTDGGRGSTLYDVAVEVRGG</sequence>
<evidence type="ECO:0000256" key="4">
    <source>
        <dbReference type="ARBA" id="ARBA00022723"/>
    </source>
</evidence>
<comment type="cofactor">
    <cofactor evidence="1">
        <name>Mo-bis(molybdopterin guanine dinucleotide)</name>
        <dbReference type="ChEBI" id="CHEBI:60539"/>
    </cofactor>
</comment>
<evidence type="ECO:0000256" key="1">
    <source>
        <dbReference type="ARBA" id="ARBA00001942"/>
    </source>
</evidence>
<dbReference type="CDD" id="cd02766">
    <property type="entry name" value="MopB_3"/>
    <property type="match status" value="1"/>
</dbReference>
<dbReference type="Pfam" id="PF04879">
    <property type="entry name" value="Molybdop_Fe4S4"/>
    <property type="match status" value="1"/>
</dbReference>
<keyword evidence="6" id="KW-0408">Iron</keyword>
<reference evidence="9 10" key="1">
    <citation type="submission" date="2019-04" db="EMBL/GenBank/DDBJ databases">
        <title>Geobacter ruber sp. nov., ferric-reducing bacteria isolated from paddy soil.</title>
        <authorList>
            <person name="Xu Z."/>
            <person name="Masuda Y."/>
            <person name="Itoh H."/>
            <person name="Senoo K."/>
        </authorList>
    </citation>
    <scope>NUCLEOTIDE SEQUENCE [LARGE SCALE GENOMIC DNA]</scope>
    <source>
        <strain evidence="9 10">Red88</strain>
    </source>
</reference>
<dbReference type="PROSITE" id="PS00490">
    <property type="entry name" value="MOLYBDOPTERIN_PROK_2"/>
    <property type="match status" value="1"/>
</dbReference>
<dbReference type="InterPro" id="IPR006656">
    <property type="entry name" value="Mopterin_OxRdtase"/>
</dbReference>
<dbReference type="Gene3D" id="3.30.2070.10">
    <property type="entry name" value="Formate dehydrogenase/DMSO reductase"/>
    <property type="match status" value="1"/>
</dbReference>
<dbReference type="AlphaFoldDB" id="A0A5A9XGX0"/>
<evidence type="ECO:0000256" key="7">
    <source>
        <dbReference type="ARBA" id="ARBA00023014"/>
    </source>
</evidence>
<dbReference type="InterPro" id="IPR006963">
    <property type="entry name" value="Mopterin_OxRdtase_4Fe-4S_dom"/>
</dbReference>
<keyword evidence="10" id="KW-1185">Reference proteome</keyword>
<dbReference type="InterPro" id="IPR050612">
    <property type="entry name" value="Prok_Mopterin_Oxidored"/>
</dbReference>
<dbReference type="Gene3D" id="2.40.40.20">
    <property type="match status" value="1"/>
</dbReference>
<dbReference type="Pfam" id="PF00384">
    <property type="entry name" value="Molybdopterin"/>
    <property type="match status" value="1"/>
</dbReference>
<protein>
    <submittedName>
        <fullName evidence="9">Molybdopterin oxidoreductase family protein</fullName>
    </submittedName>
</protein>
<evidence type="ECO:0000313" key="10">
    <source>
        <dbReference type="Proteomes" id="UP000324298"/>
    </source>
</evidence>
<dbReference type="Proteomes" id="UP000324298">
    <property type="component" value="Unassembled WGS sequence"/>
</dbReference>
<dbReference type="PANTHER" id="PTHR43742">
    <property type="entry name" value="TRIMETHYLAMINE-N-OXIDE REDUCTASE"/>
    <property type="match status" value="1"/>
</dbReference>
<dbReference type="InterPro" id="IPR006655">
    <property type="entry name" value="Mopterin_OxRdtase_prok_CS"/>
</dbReference>
<comment type="similarity">
    <text evidence="2">Belongs to the prokaryotic molybdopterin-containing oxidoreductase family.</text>
</comment>
<comment type="caution">
    <text evidence="9">The sequence shown here is derived from an EMBL/GenBank/DDBJ whole genome shotgun (WGS) entry which is preliminary data.</text>
</comment>
<dbReference type="Gene3D" id="2.20.25.90">
    <property type="entry name" value="ADC-like domains"/>
    <property type="match status" value="1"/>
</dbReference>
<proteinExistence type="inferred from homology"/>
<dbReference type="GO" id="GO:0046872">
    <property type="term" value="F:metal ion binding"/>
    <property type="evidence" value="ECO:0007669"/>
    <property type="project" value="UniProtKB-KW"/>
</dbReference>
<evidence type="ECO:0000259" key="8">
    <source>
        <dbReference type="PROSITE" id="PS51669"/>
    </source>
</evidence>
<evidence type="ECO:0000256" key="5">
    <source>
        <dbReference type="ARBA" id="ARBA00023002"/>
    </source>
</evidence>
<dbReference type="GO" id="GO:0043546">
    <property type="term" value="F:molybdopterin cofactor binding"/>
    <property type="evidence" value="ECO:0007669"/>
    <property type="project" value="InterPro"/>
</dbReference>
<dbReference type="GO" id="GO:0016491">
    <property type="term" value="F:oxidoreductase activity"/>
    <property type="evidence" value="ECO:0007669"/>
    <property type="project" value="UniProtKB-KW"/>
</dbReference>
<dbReference type="PANTHER" id="PTHR43742:SF6">
    <property type="entry name" value="OXIDOREDUCTASE YYAE-RELATED"/>
    <property type="match status" value="1"/>
</dbReference>
<dbReference type="PROSITE" id="PS51669">
    <property type="entry name" value="4FE4S_MOW_BIS_MGD"/>
    <property type="match status" value="1"/>
</dbReference>
<keyword evidence="7" id="KW-0411">Iron-sulfur</keyword>
<dbReference type="OrthoDB" id="9810782at2"/>
<keyword evidence="5" id="KW-0560">Oxidoreductase</keyword>
<dbReference type="InterPro" id="IPR037920">
    <property type="entry name" value="YoaE_C"/>
</dbReference>
<dbReference type="SMART" id="SM00926">
    <property type="entry name" value="Molybdop_Fe4S4"/>
    <property type="match status" value="1"/>
</dbReference>
<dbReference type="Pfam" id="PF01568">
    <property type="entry name" value="Molydop_binding"/>
    <property type="match status" value="1"/>
</dbReference>
<organism evidence="9 10">
    <name type="scientific">Oryzomonas rubra</name>
    <dbReference type="NCBI Taxonomy" id="2509454"/>
    <lineage>
        <taxon>Bacteria</taxon>
        <taxon>Pseudomonadati</taxon>
        <taxon>Thermodesulfobacteriota</taxon>
        <taxon>Desulfuromonadia</taxon>
        <taxon>Geobacterales</taxon>
        <taxon>Geobacteraceae</taxon>
        <taxon>Oryzomonas</taxon>
    </lineage>
</organism>
<evidence type="ECO:0000256" key="3">
    <source>
        <dbReference type="ARBA" id="ARBA00022505"/>
    </source>
</evidence>
<dbReference type="SUPFAM" id="SSF50692">
    <property type="entry name" value="ADC-like"/>
    <property type="match status" value="1"/>
</dbReference>
<dbReference type="InterPro" id="IPR006657">
    <property type="entry name" value="MoPterin_dinucl-bd_dom"/>
</dbReference>
<name>A0A5A9XGX0_9BACT</name>
<keyword evidence="4" id="KW-0479">Metal-binding</keyword>
<evidence type="ECO:0000256" key="2">
    <source>
        <dbReference type="ARBA" id="ARBA00010312"/>
    </source>
</evidence>
<accession>A0A5A9XGX0</accession>
<dbReference type="CDD" id="cd02786">
    <property type="entry name" value="MopB_CT_3"/>
    <property type="match status" value="1"/>
</dbReference>
<evidence type="ECO:0000313" key="9">
    <source>
        <dbReference type="EMBL" id="KAA0891745.1"/>
    </source>
</evidence>
<evidence type="ECO:0000256" key="6">
    <source>
        <dbReference type="ARBA" id="ARBA00023004"/>
    </source>
</evidence>
<dbReference type="RefSeq" id="WP_149307443.1">
    <property type="nucleotide sequence ID" value="NZ_SRSD01000005.1"/>
</dbReference>
<dbReference type="EMBL" id="SRSD01000005">
    <property type="protein sequence ID" value="KAA0891745.1"/>
    <property type="molecule type" value="Genomic_DNA"/>
</dbReference>
<gene>
    <name evidence="9" type="ORF">ET418_09915</name>
</gene>
<dbReference type="GO" id="GO:0051536">
    <property type="term" value="F:iron-sulfur cluster binding"/>
    <property type="evidence" value="ECO:0007669"/>
    <property type="project" value="UniProtKB-KW"/>
</dbReference>
<keyword evidence="3" id="KW-0500">Molybdenum</keyword>